<dbReference type="Proteomes" id="UP000288859">
    <property type="component" value="Unassembled WGS sequence"/>
</dbReference>
<evidence type="ECO:0008006" key="15">
    <source>
        <dbReference type="Google" id="ProtNLM"/>
    </source>
</evidence>
<dbReference type="GO" id="GO:0008270">
    <property type="term" value="F:zinc ion binding"/>
    <property type="evidence" value="ECO:0007669"/>
    <property type="project" value="UniProtKB-KW"/>
</dbReference>
<dbReference type="PROSITE" id="PS50157">
    <property type="entry name" value="ZINC_FINGER_C2H2_2"/>
    <property type="match status" value="2"/>
</dbReference>
<dbReference type="CDD" id="cd00067">
    <property type="entry name" value="GAL4"/>
    <property type="match status" value="1"/>
</dbReference>
<dbReference type="PANTHER" id="PTHR40626">
    <property type="entry name" value="MIP31509P"/>
    <property type="match status" value="1"/>
</dbReference>
<evidence type="ECO:0000313" key="14">
    <source>
        <dbReference type="Proteomes" id="UP000288859"/>
    </source>
</evidence>
<evidence type="ECO:0000259" key="11">
    <source>
        <dbReference type="PROSITE" id="PS50048"/>
    </source>
</evidence>
<evidence type="ECO:0000256" key="8">
    <source>
        <dbReference type="ARBA" id="ARBA00023163"/>
    </source>
</evidence>
<keyword evidence="2" id="KW-0479">Metal-binding</keyword>
<dbReference type="Pfam" id="PF00096">
    <property type="entry name" value="zf-C2H2"/>
    <property type="match status" value="1"/>
</dbReference>
<evidence type="ECO:0000256" key="10">
    <source>
        <dbReference type="PROSITE-ProRule" id="PRU00042"/>
    </source>
</evidence>
<dbReference type="CDD" id="cd12148">
    <property type="entry name" value="fungal_TF_MHR"/>
    <property type="match status" value="1"/>
</dbReference>
<name>A0A438MX59_EXOME</name>
<dbReference type="GO" id="GO:0000978">
    <property type="term" value="F:RNA polymerase II cis-regulatory region sequence-specific DNA binding"/>
    <property type="evidence" value="ECO:0007669"/>
    <property type="project" value="InterPro"/>
</dbReference>
<dbReference type="InterPro" id="IPR001138">
    <property type="entry name" value="Zn2Cys6_DnaBD"/>
</dbReference>
<dbReference type="SUPFAM" id="SSF57701">
    <property type="entry name" value="Zn2/Cys6 DNA-binding domain"/>
    <property type="match status" value="1"/>
</dbReference>
<evidence type="ECO:0000256" key="9">
    <source>
        <dbReference type="ARBA" id="ARBA00023242"/>
    </source>
</evidence>
<dbReference type="PROSITE" id="PS50048">
    <property type="entry name" value="ZN2_CY6_FUNGAL_2"/>
    <property type="match status" value="1"/>
</dbReference>
<dbReference type="InterPro" id="IPR007219">
    <property type="entry name" value="XnlR_reg_dom"/>
</dbReference>
<proteinExistence type="predicted"/>
<feature type="domain" description="C2H2-type" evidence="12">
    <location>
        <begin position="39"/>
        <end position="71"/>
    </location>
</feature>
<reference evidence="13 14" key="1">
    <citation type="submission" date="2017-03" db="EMBL/GenBank/DDBJ databases">
        <title>Genomes of endolithic fungi from Antarctica.</title>
        <authorList>
            <person name="Coleine C."/>
            <person name="Masonjones S."/>
            <person name="Stajich J.E."/>
        </authorList>
    </citation>
    <scope>NUCLEOTIDE SEQUENCE [LARGE SCALE GENOMIC DNA]</scope>
    <source>
        <strain evidence="13 14">CCFEE 6314</strain>
    </source>
</reference>
<sequence>MSTATPTSTGHRCVVCSKTFKRQVHLKRHADIHTPEPSHRCFLCHAAFRRADVLKRHLRTCNGPLHQASTKRRACNQCVRQKKACDLQSPCGNCVKKQKLCQYHGDTHVPAIPASLQEVDFSLPSFESLTRSSTLEGAISTLSDPEELMWEDVSFDNFNDLPTVNQLEYTNAPWIDLSTINDGRDLVQDCTSEQGYHRYFEFLDKFTKNPSLRQSFDCGTPHDRFEAARLGMRASEPATSATALGSDLRFSSFPDLPRAPPFSNTGFPTMQLSSVGIFGKATPPTMQPQLSSLQWATHRIVLLVKEVVTVKPRNSPVEHTWSSVLEALCANFFSPSNLIKFLQLYWSIWHPNVNFIHRPTFDPTTCKPILLTTMALIGASLSPDPADVETAKSLFNSVEEMVFTDPEFSGDERSVGASGQTLHPSKDRSKMQTLQAAYMVCLIQNWEGTDSSKRRIRRYRFSTVVSAARDIDFSSARHRPKPASRSEFAWDEFIAQEELIRLLLWIFLLDTAFVIFNNTPPRLVITEAKMHMASPDACFQARDAASCFDEIELWVGAKDYGGPMSVLSAVEMIRQSSLTPRNRRVLGYLGPLNLFVLTSSLHSLIFQAQHSLGDPQLTSIRYALHNWAEAWRYYMDEYSHCPPHAMVNLDNVTPYNICDRIGFVRHASEYWLLAKVIADRLFSFHSNEPGNSAGTSRGDNATGRTESEFILSKYDQTSMQQINDLISNFQKVQLG</sequence>
<dbReference type="Gene3D" id="4.10.240.10">
    <property type="entry name" value="Zn(2)-C6 fungal-type DNA-binding domain"/>
    <property type="match status" value="1"/>
</dbReference>
<accession>A0A438MX59</accession>
<evidence type="ECO:0000256" key="3">
    <source>
        <dbReference type="ARBA" id="ARBA00022737"/>
    </source>
</evidence>
<evidence type="ECO:0000256" key="5">
    <source>
        <dbReference type="ARBA" id="ARBA00022833"/>
    </source>
</evidence>
<keyword evidence="7" id="KW-0238">DNA-binding</keyword>
<dbReference type="Pfam" id="PF00172">
    <property type="entry name" value="Zn_clus"/>
    <property type="match status" value="1"/>
</dbReference>
<dbReference type="InterPro" id="IPR013087">
    <property type="entry name" value="Znf_C2H2_type"/>
</dbReference>
<organism evidence="13 14">
    <name type="scientific">Exophiala mesophila</name>
    <name type="common">Black yeast-like fungus</name>
    <dbReference type="NCBI Taxonomy" id="212818"/>
    <lineage>
        <taxon>Eukaryota</taxon>
        <taxon>Fungi</taxon>
        <taxon>Dikarya</taxon>
        <taxon>Ascomycota</taxon>
        <taxon>Pezizomycotina</taxon>
        <taxon>Eurotiomycetes</taxon>
        <taxon>Chaetothyriomycetidae</taxon>
        <taxon>Chaetothyriales</taxon>
        <taxon>Herpotrichiellaceae</taxon>
        <taxon>Exophiala</taxon>
    </lineage>
</organism>
<evidence type="ECO:0000259" key="12">
    <source>
        <dbReference type="PROSITE" id="PS50157"/>
    </source>
</evidence>
<keyword evidence="3" id="KW-0677">Repeat</keyword>
<feature type="domain" description="C2H2-type" evidence="12">
    <location>
        <begin position="11"/>
        <end position="38"/>
    </location>
</feature>
<dbReference type="GO" id="GO:0000981">
    <property type="term" value="F:DNA-binding transcription factor activity, RNA polymerase II-specific"/>
    <property type="evidence" value="ECO:0007669"/>
    <property type="project" value="InterPro"/>
</dbReference>
<gene>
    <name evidence="13" type="ORF">B0A52_07340</name>
</gene>
<dbReference type="AlphaFoldDB" id="A0A438MX59"/>
<dbReference type="PANTHER" id="PTHR40626:SF3">
    <property type="entry name" value="TRANSCRIPTION FACTOR WITH C2H2 AND ZN(2)-CYS(6) DNA BINDING DOMAIN (EUROFUNG)-RELATED"/>
    <property type="match status" value="1"/>
</dbReference>
<dbReference type="VEuPathDB" id="FungiDB:PV10_04758"/>
<dbReference type="GO" id="GO:0005634">
    <property type="term" value="C:nucleus"/>
    <property type="evidence" value="ECO:0007669"/>
    <property type="project" value="UniProtKB-SubCell"/>
</dbReference>
<evidence type="ECO:0000256" key="6">
    <source>
        <dbReference type="ARBA" id="ARBA00023015"/>
    </source>
</evidence>
<evidence type="ECO:0000256" key="4">
    <source>
        <dbReference type="ARBA" id="ARBA00022771"/>
    </source>
</evidence>
<dbReference type="EMBL" id="NAJM01000039">
    <property type="protein sequence ID" value="RVX68337.1"/>
    <property type="molecule type" value="Genomic_DNA"/>
</dbReference>
<evidence type="ECO:0000256" key="1">
    <source>
        <dbReference type="ARBA" id="ARBA00004123"/>
    </source>
</evidence>
<keyword evidence="9" id="KW-0539">Nucleus</keyword>
<dbReference type="SMART" id="SM00066">
    <property type="entry name" value="GAL4"/>
    <property type="match status" value="1"/>
</dbReference>
<feature type="domain" description="Zn(2)-C6 fungal-type" evidence="11">
    <location>
        <begin position="74"/>
        <end position="103"/>
    </location>
</feature>
<keyword evidence="6" id="KW-0805">Transcription regulation</keyword>
<dbReference type="GO" id="GO:0000785">
    <property type="term" value="C:chromatin"/>
    <property type="evidence" value="ECO:0007669"/>
    <property type="project" value="TreeGrafter"/>
</dbReference>
<keyword evidence="5" id="KW-0862">Zinc</keyword>
<dbReference type="SUPFAM" id="SSF57667">
    <property type="entry name" value="beta-beta-alpha zinc fingers"/>
    <property type="match status" value="1"/>
</dbReference>
<evidence type="ECO:0000256" key="7">
    <source>
        <dbReference type="ARBA" id="ARBA00023125"/>
    </source>
</evidence>
<dbReference type="Pfam" id="PF04082">
    <property type="entry name" value="Fungal_trans"/>
    <property type="match status" value="1"/>
</dbReference>
<keyword evidence="4 10" id="KW-0863">Zinc-finger</keyword>
<keyword evidence="8" id="KW-0804">Transcription</keyword>
<dbReference type="Gene3D" id="3.30.160.60">
    <property type="entry name" value="Classic Zinc Finger"/>
    <property type="match status" value="1"/>
</dbReference>
<protein>
    <recommendedName>
        <fullName evidence="15">Zn(2)-C6 fungal-type domain-containing protein</fullName>
    </recommendedName>
</protein>
<dbReference type="GO" id="GO:0006351">
    <property type="term" value="P:DNA-templated transcription"/>
    <property type="evidence" value="ECO:0007669"/>
    <property type="project" value="InterPro"/>
</dbReference>
<dbReference type="InterPro" id="IPR051059">
    <property type="entry name" value="VerF-like"/>
</dbReference>
<evidence type="ECO:0000256" key="2">
    <source>
        <dbReference type="ARBA" id="ARBA00022723"/>
    </source>
</evidence>
<dbReference type="InterPro" id="IPR036864">
    <property type="entry name" value="Zn2-C6_fun-type_DNA-bd_sf"/>
</dbReference>
<comment type="caution">
    <text evidence="13">The sequence shown here is derived from an EMBL/GenBank/DDBJ whole genome shotgun (WGS) entry which is preliminary data.</text>
</comment>
<dbReference type="InterPro" id="IPR036236">
    <property type="entry name" value="Znf_C2H2_sf"/>
</dbReference>
<dbReference type="PROSITE" id="PS00028">
    <property type="entry name" value="ZINC_FINGER_C2H2_1"/>
    <property type="match status" value="1"/>
</dbReference>
<dbReference type="OrthoDB" id="654211at2759"/>
<evidence type="ECO:0000313" key="13">
    <source>
        <dbReference type="EMBL" id="RVX68337.1"/>
    </source>
</evidence>
<dbReference type="SMART" id="SM00355">
    <property type="entry name" value="ZnF_C2H2"/>
    <property type="match status" value="2"/>
</dbReference>
<comment type="subcellular location">
    <subcellularLocation>
        <location evidence="1">Nucleus</location>
    </subcellularLocation>
</comment>